<reference evidence="2 3" key="1">
    <citation type="submission" date="2014-08" db="EMBL/GenBank/DDBJ databases">
        <authorList>
            <person name="Moulin Lionel"/>
        </authorList>
    </citation>
    <scope>NUCLEOTIDE SEQUENCE [LARGE SCALE GENOMIC DNA]</scope>
</reference>
<sequence>MAPVVIAIQRDSNGAGLAARLYRAPVNYLGGMDPSLLNLPNPMPACDTDANMVAYGKTVFGALSNHQAIGAEIQRLAMMNFADAEALQFRIETPLAERVRWEALCRPESQFLAVAPGCRITRLVSHISEGCIGVRTYILPLKVMAFVSAAGIDSRPELDELIAQIVAARAKNLPIEAQIYLGDQVLLTEMQAKAQPGFKFAPIPLSADAMKAEIKVQQFQFLHLFCHGGTALGVSTLEFATIADTAIGADIGSVRLVVDELVAALEVQKSSWMTVLNSCSGARPAQHLNSMAFKIAERGSPIAIGMNDPIDAIDATQFTRTFYREVLDIVGKALSGSGGEVAEIDVSPAIVAVRQHFYQMYQNQPPGAFGRWSLPVFYENPVPLQVRSLLDAEMKARVDTVAEALRNLPASTPNDVRDQILAILERPPAVPVELRPDRFGRFGKADAGGNG</sequence>
<name>A0A090FX43_MESPL</name>
<evidence type="ECO:0000313" key="2">
    <source>
        <dbReference type="EMBL" id="CDX51564.1"/>
    </source>
</evidence>
<dbReference type="Proteomes" id="UP000046122">
    <property type="component" value="Unassembled WGS sequence"/>
</dbReference>
<dbReference type="EMBL" id="CCNE01000005">
    <property type="protein sequence ID" value="CDX51564.1"/>
    <property type="molecule type" value="Genomic_DNA"/>
</dbReference>
<dbReference type="InterPro" id="IPR024983">
    <property type="entry name" value="CHAT_dom"/>
</dbReference>
<protein>
    <recommendedName>
        <fullName evidence="1">CHAT domain-containing protein</fullName>
    </recommendedName>
</protein>
<organism evidence="2 3">
    <name type="scientific">Mesorhizobium plurifarium</name>
    <dbReference type="NCBI Taxonomy" id="69974"/>
    <lineage>
        <taxon>Bacteria</taxon>
        <taxon>Pseudomonadati</taxon>
        <taxon>Pseudomonadota</taxon>
        <taxon>Alphaproteobacteria</taxon>
        <taxon>Hyphomicrobiales</taxon>
        <taxon>Phyllobacteriaceae</taxon>
        <taxon>Mesorhizobium</taxon>
    </lineage>
</organism>
<evidence type="ECO:0000259" key="1">
    <source>
        <dbReference type="Pfam" id="PF12770"/>
    </source>
</evidence>
<dbReference type="Pfam" id="PF12770">
    <property type="entry name" value="CHAT"/>
    <property type="match status" value="1"/>
</dbReference>
<evidence type="ECO:0000313" key="3">
    <source>
        <dbReference type="Proteomes" id="UP000046122"/>
    </source>
</evidence>
<feature type="domain" description="CHAT" evidence="1">
    <location>
        <begin position="204"/>
        <end position="328"/>
    </location>
</feature>
<accession>A0A090FX43</accession>
<proteinExistence type="predicted"/>
<gene>
    <name evidence="2" type="ORF">MPL3365_130530</name>
</gene>
<dbReference type="AlphaFoldDB" id="A0A090FX43"/>